<organism evidence="2">
    <name type="scientific">Sesamum latifolium</name>
    <dbReference type="NCBI Taxonomy" id="2727402"/>
    <lineage>
        <taxon>Eukaryota</taxon>
        <taxon>Viridiplantae</taxon>
        <taxon>Streptophyta</taxon>
        <taxon>Embryophyta</taxon>
        <taxon>Tracheophyta</taxon>
        <taxon>Spermatophyta</taxon>
        <taxon>Magnoliopsida</taxon>
        <taxon>eudicotyledons</taxon>
        <taxon>Gunneridae</taxon>
        <taxon>Pentapetalae</taxon>
        <taxon>asterids</taxon>
        <taxon>lamiids</taxon>
        <taxon>Lamiales</taxon>
        <taxon>Pedaliaceae</taxon>
        <taxon>Sesamum</taxon>
    </lineage>
</organism>
<proteinExistence type="predicted"/>
<dbReference type="InterPro" id="IPR009500">
    <property type="entry name" value="DUF1118"/>
</dbReference>
<gene>
    <name evidence="2" type="ORF">Slati_3223100</name>
</gene>
<name>A0AAW2UYQ4_9LAMI</name>
<feature type="region of interest" description="Disordered" evidence="1">
    <location>
        <begin position="14"/>
        <end position="38"/>
    </location>
</feature>
<dbReference type="EMBL" id="JACGWN010000011">
    <property type="protein sequence ID" value="KAL0422002.1"/>
    <property type="molecule type" value="Genomic_DNA"/>
</dbReference>
<evidence type="ECO:0000313" key="2">
    <source>
        <dbReference type="EMBL" id="KAL0422002.1"/>
    </source>
</evidence>
<sequence>MALAAAAKAYSPPLMAAQKPNIPPPPTTTTTLSSKKNTTVFPLGEPGPRVGYSASTQPVKLLTRVEQLRLLSKAEKAGLLSAAEKFGLSLSTIERLACSPRQKNWGCFQRQLIRARLQLFSA</sequence>
<dbReference type="Pfam" id="PF06549">
    <property type="entry name" value="DUF1118"/>
    <property type="match status" value="1"/>
</dbReference>
<protein>
    <submittedName>
        <fullName evidence="2">Uncharacterized protein</fullName>
    </submittedName>
</protein>
<accession>A0AAW2UYQ4</accession>
<reference evidence="2" key="2">
    <citation type="journal article" date="2024" name="Plant">
        <title>Genomic evolution and insights into agronomic trait innovations of Sesamum species.</title>
        <authorList>
            <person name="Miao H."/>
            <person name="Wang L."/>
            <person name="Qu L."/>
            <person name="Liu H."/>
            <person name="Sun Y."/>
            <person name="Le M."/>
            <person name="Wang Q."/>
            <person name="Wei S."/>
            <person name="Zheng Y."/>
            <person name="Lin W."/>
            <person name="Duan Y."/>
            <person name="Cao H."/>
            <person name="Xiong S."/>
            <person name="Wang X."/>
            <person name="Wei L."/>
            <person name="Li C."/>
            <person name="Ma Q."/>
            <person name="Ju M."/>
            <person name="Zhao R."/>
            <person name="Li G."/>
            <person name="Mu C."/>
            <person name="Tian Q."/>
            <person name="Mei H."/>
            <person name="Zhang T."/>
            <person name="Gao T."/>
            <person name="Zhang H."/>
        </authorList>
    </citation>
    <scope>NUCLEOTIDE SEQUENCE</scope>
    <source>
        <strain evidence="2">KEN1</strain>
    </source>
</reference>
<dbReference type="AlphaFoldDB" id="A0AAW2UYQ4"/>
<evidence type="ECO:0000256" key="1">
    <source>
        <dbReference type="SAM" id="MobiDB-lite"/>
    </source>
</evidence>
<reference evidence="2" key="1">
    <citation type="submission" date="2020-06" db="EMBL/GenBank/DDBJ databases">
        <authorList>
            <person name="Li T."/>
            <person name="Hu X."/>
            <person name="Zhang T."/>
            <person name="Song X."/>
            <person name="Zhang H."/>
            <person name="Dai N."/>
            <person name="Sheng W."/>
            <person name="Hou X."/>
            <person name="Wei L."/>
        </authorList>
    </citation>
    <scope>NUCLEOTIDE SEQUENCE</scope>
    <source>
        <strain evidence="2">KEN1</strain>
        <tissue evidence="2">Leaf</tissue>
    </source>
</reference>
<comment type="caution">
    <text evidence="2">The sequence shown here is derived from an EMBL/GenBank/DDBJ whole genome shotgun (WGS) entry which is preliminary data.</text>
</comment>